<dbReference type="AlphaFoldDB" id="A0AAJ0MIC5"/>
<accession>A0AAJ0MIC5</accession>
<feature type="domain" description="COP9 signalosome complex subunit 3 N-terminal helical repeats" evidence="2">
    <location>
        <begin position="31"/>
        <end position="175"/>
    </location>
</feature>
<dbReference type="GO" id="GO:0006511">
    <property type="term" value="P:ubiquitin-dependent protein catabolic process"/>
    <property type="evidence" value="ECO:0007669"/>
    <property type="project" value="TreeGrafter"/>
</dbReference>
<dbReference type="Proteomes" id="UP001275084">
    <property type="component" value="Unassembled WGS sequence"/>
</dbReference>
<dbReference type="GO" id="GO:0008180">
    <property type="term" value="C:COP9 signalosome"/>
    <property type="evidence" value="ECO:0007669"/>
    <property type="project" value="TreeGrafter"/>
</dbReference>
<dbReference type="Pfam" id="PF22788">
    <property type="entry name" value="COP9_hel_rpt"/>
    <property type="match status" value="2"/>
</dbReference>
<gene>
    <name evidence="3" type="ORF">B0T25DRAFT_122776</name>
</gene>
<evidence type="ECO:0000313" key="3">
    <source>
        <dbReference type="EMBL" id="KAK3360173.1"/>
    </source>
</evidence>
<name>A0AAJ0MIC5_9PEZI</name>
<organism evidence="3 4">
    <name type="scientific">Lasiosphaeria hispida</name>
    <dbReference type="NCBI Taxonomy" id="260671"/>
    <lineage>
        <taxon>Eukaryota</taxon>
        <taxon>Fungi</taxon>
        <taxon>Dikarya</taxon>
        <taxon>Ascomycota</taxon>
        <taxon>Pezizomycotina</taxon>
        <taxon>Sordariomycetes</taxon>
        <taxon>Sordariomycetidae</taxon>
        <taxon>Sordariales</taxon>
        <taxon>Lasiosphaeriaceae</taxon>
        <taxon>Lasiosphaeria</taxon>
    </lineage>
</organism>
<dbReference type="InterPro" id="IPR050756">
    <property type="entry name" value="CSN3"/>
</dbReference>
<keyword evidence="4" id="KW-1185">Reference proteome</keyword>
<dbReference type="InterPro" id="IPR055089">
    <property type="entry name" value="COP9_N"/>
</dbReference>
<reference evidence="3" key="2">
    <citation type="submission" date="2023-06" db="EMBL/GenBank/DDBJ databases">
        <authorList>
            <consortium name="Lawrence Berkeley National Laboratory"/>
            <person name="Haridas S."/>
            <person name="Hensen N."/>
            <person name="Bonometti L."/>
            <person name="Westerberg I."/>
            <person name="Brannstrom I.O."/>
            <person name="Guillou S."/>
            <person name="Cros-Aarteil S."/>
            <person name="Calhoun S."/>
            <person name="Kuo A."/>
            <person name="Mondo S."/>
            <person name="Pangilinan J."/>
            <person name="Riley R."/>
            <person name="Labutti K."/>
            <person name="Andreopoulos B."/>
            <person name="Lipzen A."/>
            <person name="Chen C."/>
            <person name="Yanf M."/>
            <person name="Daum C."/>
            <person name="Ng V."/>
            <person name="Clum A."/>
            <person name="Steindorff A."/>
            <person name="Ohm R."/>
            <person name="Martin F."/>
            <person name="Silar P."/>
            <person name="Natvig D."/>
            <person name="Lalanne C."/>
            <person name="Gautier V."/>
            <person name="Ament-Velasquez S.L."/>
            <person name="Kruys A."/>
            <person name="Hutchinson M.I."/>
            <person name="Powell A.J."/>
            <person name="Barry K."/>
            <person name="Miller A.N."/>
            <person name="Grigoriev I.V."/>
            <person name="Debuchy R."/>
            <person name="Gladieux P."/>
            <person name="Thoren M.H."/>
            <person name="Johannesson H."/>
        </authorList>
    </citation>
    <scope>NUCLEOTIDE SEQUENCE</scope>
    <source>
        <strain evidence="3">CBS 955.72</strain>
    </source>
</reference>
<feature type="domain" description="COP9 signalosome complex subunit 3 N-terminal helical repeats" evidence="2">
    <location>
        <begin position="207"/>
        <end position="278"/>
    </location>
</feature>
<comment type="caution">
    <text evidence="3">The sequence shown here is derived from an EMBL/GenBank/DDBJ whole genome shotgun (WGS) entry which is preliminary data.</text>
</comment>
<dbReference type="PANTHER" id="PTHR10758">
    <property type="entry name" value="26S PROTEASOME NON-ATPASE REGULATORY SUBUNIT 3/COP9 SIGNALOSOME COMPLEX SUBUNIT 3"/>
    <property type="match status" value="1"/>
</dbReference>
<dbReference type="EMBL" id="JAUIQD010000002">
    <property type="protein sequence ID" value="KAK3360173.1"/>
    <property type="molecule type" value="Genomic_DNA"/>
</dbReference>
<reference evidence="3" key="1">
    <citation type="journal article" date="2023" name="Mol. Phylogenet. Evol.">
        <title>Genome-scale phylogeny and comparative genomics of the fungal order Sordariales.</title>
        <authorList>
            <person name="Hensen N."/>
            <person name="Bonometti L."/>
            <person name="Westerberg I."/>
            <person name="Brannstrom I.O."/>
            <person name="Guillou S."/>
            <person name="Cros-Aarteil S."/>
            <person name="Calhoun S."/>
            <person name="Haridas S."/>
            <person name="Kuo A."/>
            <person name="Mondo S."/>
            <person name="Pangilinan J."/>
            <person name="Riley R."/>
            <person name="LaButti K."/>
            <person name="Andreopoulos B."/>
            <person name="Lipzen A."/>
            <person name="Chen C."/>
            <person name="Yan M."/>
            <person name="Daum C."/>
            <person name="Ng V."/>
            <person name="Clum A."/>
            <person name="Steindorff A."/>
            <person name="Ohm R.A."/>
            <person name="Martin F."/>
            <person name="Silar P."/>
            <person name="Natvig D.O."/>
            <person name="Lalanne C."/>
            <person name="Gautier V."/>
            <person name="Ament-Velasquez S.L."/>
            <person name="Kruys A."/>
            <person name="Hutchinson M.I."/>
            <person name="Powell A.J."/>
            <person name="Barry K."/>
            <person name="Miller A.N."/>
            <person name="Grigoriev I.V."/>
            <person name="Debuchy R."/>
            <person name="Gladieux P."/>
            <person name="Hiltunen Thoren M."/>
            <person name="Johannesson H."/>
        </authorList>
    </citation>
    <scope>NUCLEOTIDE SEQUENCE</scope>
    <source>
        <strain evidence="3">CBS 955.72</strain>
    </source>
</reference>
<sequence>MDHCASVLLAFPEAKEITDNDVYHKAARQHVQKVERLIKENAATFGGLAAQLLEHVNPSINSISYLALLQTLLLRDKVPQTNQPLLSAITTFLMTFDPRQIRYVGAALSNLLALIGEGDLFPASVAVDLLATALLRIDPTGSMLTSHHISLVNLAYQTDNIEPIIPVIEKSIVFYPGMKGSSDSRHLCDMQLPPPAYITPETGLTAKLNSSSVLQYDLLCGLCFIARSSWQQAFDALERVISYPTKDGICSNIMAKAHSKWVLVGLLLTGKTPTVPTLAWQGPQKAYGTLGKPYTSIGTAFEQETAETLNAEFDTLGQQFWAEEGNLGLMRLVLAHYQRWKIVGLRDVYTKISLAQIRTLTQSAETGVPLATEAEVLELVLGMIRDGMLNGVVEQPEGQPAYLTFLSPTEELSEAEFGAKMLQTAQRIKNLEPVVKATNERLGTSREYLRYLVRDSKNKDKDVGRDPGFGGFDHSIEDEDLMSGVLGP</sequence>
<protein>
    <recommendedName>
        <fullName evidence="2">COP9 signalosome complex subunit 3 N-terminal helical repeats domain-containing protein</fullName>
    </recommendedName>
</protein>
<proteinExistence type="predicted"/>
<keyword evidence="1" id="KW-0963">Cytoplasm</keyword>
<evidence type="ECO:0000256" key="1">
    <source>
        <dbReference type="ARBA" id="ARBA00022490"/>
    </source>
</evidence>
<dbReference type="PANTHER" id="PTHR10758:SF1">
    <property type="entry name" value="COP9 SIGNALOSOME COMPLEX SUBUNIT 3"/>
    <property type="match status" value="1"/>
</dbReference>
<evidence type="ECO:0000313" key="4">
    <source>
        <dbReference type="Proteomes" id="UP001275084"/>
    </source>
</evidence>
<evidence type="ECO:0000259" key="2">
    <source>
        <dbReference type="Pfam" id="PF22788"/>
    </source>
</evidence>